<feature type="signal peptide" evidence="1">
    <location>
        <begin position="1"/>
        <end position="21"/>
    </location>
</feature>
<keyword evidence="1" id="KW-0732">Signal</keyword>
<comment type="caution">
    <text evidence="2">The sequence shown here is derived from an EMBL/GenBank/DDBJ whole genome shotgun (WGS) entry which is preliminary data.</text>
</comment>
<accession>A0A1C0TT80</accession>
<name>A0A1C0TT80_9GAMM</name>
<proteinExistence type="predicted"/>
<dbReference type="EMBL" id="MAUJ01000001">
    <property type="protein sequence ID" value="OCQ22522.1"/>
    <property type="molecule type" value="Genomic_DNA"/>
</dbReference>
<evidence type="ECO:0000313" key="3">
    <source>
        <dbReference type="Proteomes" id="UP000093366"/>
    </source>
</evidence>
<reference evidence="3" key="1">
    <citation type="submission" date="2016-07" db="EMBL/GenBank/DDBJ databases">
        <authorList>
            <person name="Florea S."/>
            <person name="Webb J.S."/>
            <person name="Jaromczyk J."/>
            <person name="Schardl C.L."/>
        </authorList>
    </citation>
    <scope>NUCLEOTIDE SEQUENCE [LARGE SCALE GENOMIC DNA]</scope>
    <source>
        <strain evidence="3">IPB1</strain>
    </source>
</reference>
<protein>
    <recommendedName>
        <fullName evidence="4">DUF2987 domain-containing protein</fullName>
    </recommendedName>
</protein>
<evidence type="ECO:0008006" key="4">
    <source>
        <dbReference type="Google" id="ProtNLM"/>
    </source>
</evidence>
<gene>
    <name evidence="2" type="ORF">A7985_00720</name>
</gene>
<dbReference type="Proteomes" id="UP000093366">
    <property type="component" value="Unassembled WGS sequence"/>
</dbReference>
<sequence length="214" mass="23440">MEKVRVLFATILSFIVGTAQAEYLQFNTTAQTSEIYLKTALSFEGSKLPSRHLHLGVKQANIDSHITELANHGFEIHLPSLEQMQLSASLPYLKVNNTTSVDGLHFLAVPDIAEFPLAVKAQSKHSVFHLSNFALLVPVQALDGALAITSVWDPNYSAANMTLQLAHLNSVADNNYVLNTLCEITLPQKVGVSLFKHTSQGHLKQLAVSHNCIN</sequence>
<evidence type="ECO:0000313" key="2">
    <source>
        <dbReference type="EMBL" id="OCQ22522.1"/>
    </source>
</evidence>
<dbReference type="AlphaFoldDB" id="A0A1C0TT80"/>
<evidence type="ECO:0000256" key="1">
    <source>
        <dbReference type="SAM" id="SignalP"/>
    </source>
</evidence>
<organism evidence="2 3">
    <name type="scientific">Pseudoalteromonas luteoviolacea</name>
    <dbReference type="NCBI Taxonomy" id="43657"/>
    <lineage>
        <taxon>Bacteria</taxon>
        <taxon>Pseudomonadati</taxon>
        <taxon>Pseudomonadota</taxon>
        <taxon>Gammaproteobacteria</taxon>
        <taxon>Alteromonadales</taxon>
        <taxon>Pseudoalteromonadaceae</taxon>
        <taxon>Pseudoalteromonas</taxon>
    </lineage>
</organism>
<dbReference type="RefSeq" id="WP_065788536.1">
    <property type="nucleotide sequence ID" value="NZ_MAUJ01000001.1"/>
</dbReference>
<feature type="chain" id="PRO_5008646385" description="DUF2987 domain-containing protein" evidence="1">
    <location>
        <begin position="22"/>
        <end position="214"/>
    </location>
</feature>
<dbReference type="OrthoDB" id="9867680at2"/>